<reference evidence="5 6" key="1">
    <citation type="journal article" date="2006" name="J. Bacteriol.">
        <title>The genome sequence of the obligately chemolithoautotrophic, facultatively anaerobic bacterium Thiobacillus denitrificans.</title>
        <authorList>
            <person name="Beller H.R."/>
            <person name="Chain P.S."/>
            <person name="Letain T.E."/>
            <person name="Chakicherla A."/>
            <person name="Larimer F.W."/>
            <person name="Richardson P.M."/>
            <person name="Coleman M.A."/>
            <person name="Wood A.P."/>
            <person name="Kelly D.P."/>
        </authorList>
    </citation>
    <scope>NUCLEOTIDE SEQUENCE [LARGE SCALE GENOMIC DNA]</scope>
    <source>
        <strain evidence="5 6">ATCC 25259</strain>
    </source>
</reference>
<dbReference type="RefSeq" id="WP_011313154.1">
    <property type="nucleotide sequence ID" value="NC_007404.1"/>
</dbReference>
<sequence>MPDDNNPIPHWQRQDLPPMLSRRFEFETYSETRRFLDGVAELAEAAQHYPNLSFGKTYVSVTLDADGKKVGPDLVALAQQIDSLVAGTP</sequence>
<dbReference type="Proteomes" id="UP000008291">
    <property type="component" value="Chromosome"/>
</dbReference>
<accession>Q3SFL1</accession>
<dbReference type="Gene3D" id="3.30.1360.20">
    <property type="entry name" value="Transcriptional coactivator/pterin dehydratase"/>
    <property type="match status" value="1"/>
</dbReference>
<gene>
    <name evidence="5" type="ordered locus">Tbd_2642</name>
</gene>
<dbReference type="EMBL" id="CP000116">
    <property type="protein sequence ID" value="AAZ98595.1"/>
    <property type="molecule type" value="Genomic_DNA"/>
</dbReference>
<protein>
    <recommendedName>
        <fullName evidence="3">4a-hydroxytetrahydrobiopterin dehydratase</fullName>
        <ecNumber evidence="3">4.2.1.96</ecNumber>
    </recommendedName>
</protein>
<comment type="similarity">
    <text evidence="2">Belongs to the pterin-4-alpha-carbinolamine dehydratase family.</text>
</comment>
<dbReference type="Pfam" id="PF01329">
    <property type="entry name" value="Pterin_4a"/>
    <property type="match status" value="1"/>
</dbReference>
<dbReference type="SUPFAM" id="SSF55248">
    <property type="entry name" value="PCD-like"/>
    <property type="match status" value="1"/>
</dbReference>
<evidence type="ECO:0000256" key="4">
    <source>
        <dbReference type="ARBA" id="ARBA00023239"/>
    </source>
</evidence>
<comment type="catalytic activity">
    <reaction evidence="1">
        <text>(4aS,6R)-4a-hydroxy-L-erythro-5,6,7,8-tetrahydrobiopterin = (6R)-L-erythro-6,7-dihydrobiopterin + H2O</text>
        <dbReference type="Rhea" id="RHEA:11920"/>
        <dbReference type="ChEBI" id="CHEBI:15377"/>
        <dbReference type="ChEBI" id="CHEBI:15642"/>
        <dbReference type="ChEBI" id="CHEBI:43120"/>
        <dbReference type="EC" id="4.2.1.96"/>
    </reaction>
</comment>
<organism evidence="5 6">
    <name type="scientific">Thiobacillus denitrificans (strain ATCC 25259 / T1)</name>
    <dbReference type="NCBI Taxonomy" id="292415"/>
    <lineage>
        <taxon>Bacteria</taxon>
        <taxon>Pseudomonadati</taxon>
        <taxon>Pseudomonadota</taxon>
        <taxon>Betaproteobacteria</taxon>
        <taxon>Nitrosomonadales</taxon>
        <taxon>Thiobacillaceae</taxon>
        <taxon>Thiobacillus</taxon>
    </lineage>
</organism>
<keyword evidence="6" id="KW-1185">Reference proteome</keyword>
<dbReference type="InterPro" id="IPR036428">
    <property type="entry name" value="PCD_sf"/>
</dbReference>
<dbReference type="KEGG" id="tbd:Tbd_2642"/>
<evidence type="ECO:0000313" key="6">
    <source>
        <dbReference type="Proteomes" id="UP000008291"/>
    </source>
</evidence>
<proteinExistence type="inferred from homology"/>
<dbReference type="GO" id="GO:0008124">
    <property type="term" value="F:4-alpha-hydroxytetrahydrobiopterin dehydratase activity"/>
    <property type="evidence" value="ECO:0007669"/>
    <property type="project" value="UniProtKB-EC"/>
</dbReference>
<dbReference type="eggNOG" id="COG2154">
    <property type="taxonomic scope" value="Bacteria"/>
</dbReference>
<dbReference type="HOGENOM" id="CLU_179139_0_0_4"/>
<dbReference type="EC" id="4.2.1.96" evidence="3"/>
<evidence type="ECO:0000256" key="1">
    <source>
        <dbReference type="ARBA" id="ARBA00001554"/>
    </source>
</evidence>
<evidence type="ECO:0000313" key="5">
    <source>
        <dbReference type="EMBL" id="AAZ98595.1"/>
    </source>
</evidence>
<keyword evidence="4" id="KW-0456">Lyase</keyword>
<dbReference type="OrthoDB" id="5297462at2"/>
<dbReference type="STRING" id="292415.Tbd_2642"/>
<dbReference type="CDD" id="cd00488">
    <property type="entry name" value="PCD_DCoH"/>
    <property type="match status" value="1"/>
</dbReference>
<evidence type="ECO:0000256" key="2">
    <source>
        <dbReference type="ARBA" id="ARBA00006472"/>
    </source>
</evidence>
<dbReference type="InterPro" id="IPR001533">
    <property type="entry name" value="Pterin_deHydtase"/>
</dbReference>
<dbReference type="AlphaFoldDB" id="Q3SFL1"/>
<name>Q3SFL1_THIDA</name>
<dbReference type="GO" id="GO:0006729">
    <property type="term" value="P:tetrahydrobiopterin biosynthetic process"/>
    <property type="evidence" value="ECO:0007669"/>
    <property type="project" value="InterPro"/>
</dbReference>
<evidence type="ECO:0000256" key="3">
    <source>
        <dbReference type="ARBA" id="ARBA00013252"/>
    </source>
</evidence>